<dbReference type="SUPFAM" id="SSF56645">
    <property type="entry name" value="Acyl-CoA dehydrogenase NM domain-like"/>
    <property type="match status" value="1"/>
</dbReference>
<feature type="domain" description="Acyl-CoA oxidase/dehydrogenase middle" evidence="7">
    <location>
        <begin position="134"/>
        <end position="227"/>
    </location>
</feature>
<dbReference type="InterPro" id="IPR009100">
    <property type="entry name" value="AcylCoA_DH/oxidase_NM_dom_sf"/>
</dbReference>
<dbReference type="InterPro" id="IPR013786">
    <property type="entry name" value="AcylCoA_DH/ox_N"/>
</dbReference>
<name>A0AAP3AJJ1_MICLU</name>
<dbReference type="Gene3D" id="2.40.110.10">
    <property type="entry name" value="Butyryl-CoA Dehydrogenase, subunit A, domain 2"/>
    <property type="match status" value="1"/>
</dbReference>
<dbReference type="InterPro" id="IPR006089">
    <property type="entry name" value="Acyl-CoA_DH_CS"/>
</dbReference>
<feature type="domain" description="Acyl-CoA dehydrogenase/oxidase N-terminal" evidence="8">
    <location>
        <begin position="24"/>
        <end position="130"/>
    </location>
</feature>
<keyword evidence="5" id="KW-0560">Oxidoreductase</keyword>
<dbReference type="PROSITE" id="PS00073">
    <property type="entry name" value="ACYL_COA_DH_2"/>
    <property type="match status" value="1"/>
</dbReference>
<dbReference type="InterPro" id="IPR006091">
    <property type="entry name" value="Acyl-CoA_Oxase/DH_mid-dom"/>
</dbReference>
<accession>A0AAP3AJJ1</accession>
<dbReference type="EMBL" id="JALXKZ020000013">
    <property type="protein sequence ID" value="MCV7629088.1"/>
    <property type="molecule type" value="Genomic_DNA"/>
</dbReference>
<evidence type="ECO:0000259" key="7">
    <source>
        <dbReference type="Pfam" id="PF02770"/>
    </source>
</evidence>
<dbReference type="Gene3D" id="1.20.140.10">
    <property type="entry name" value="Butyryl-CoA Dehydrogenase, subunit A, domain 3"/>
    <property type="match status" value="1"/>
</dbReference>
<evidence type="ECO:0000313" key="9">
    <source>
        <dbReference type="EMBL" id="MCV7629088.1"/>
    </source>
</evidence>
<dbReference type="Proteomes" id="UP001205867">
    <property type="component" value="Unassembled WGS sequence"/>
</dbReference>
<comment type="cofactor">
    <cofactor evidence="1 5">
        <name>FAD</name>
        <dbReference type="ChEBI" id="CHEBI:57692"/>
    </cofactor>
</comment>
<dbReference type="GO" id="GO:0006635">
    <property type="term" value="P:fatty acid beta-oxidation"/>
    <property type="evidence" value="ECO:0007669"/>
    <property type="project" value="InterPro"/>
</dbReference>
<dbReference type="Gene3D" id="1.10.540.10">
    <property type="entry name" value="Acyl-CoA dehydrogenase/oxidase, N-terminal domain"/>
    <property type="match status" value="1"/>
</dbReference>
<dbReference type="Pfam" id="PF02770">
    <property type="entry name" value="Acyl-CoA_dh_M"/>
    <property type="match status" value="1"/>
</dbReference>
<dbReference type="AlphaFoldDB" id="A0AAP3AJJ1"/>
<proteinExistence type="inferred from homology"/>
<evidence type="ECO:0000256" key="1">
    <source>
        <dbReference type="ARBA" id="ARBA00001974"/>
    </source>
</evidence>
<evidence type="ECO:0000256" key="2">
    <source>
        <dbReference type="ARBA" id="ARBA00009347"/>
    </source>
</evidence>
<dbReference type="InterPro" id="IPR037069">
    <property type="entry name" value="AcylCoA_DH/ox_N_sf"/>
</dbReference>
<comment type="caution">
    <text evidence="9">The sequence shown here is derived from an EMBL/GenBank/DDBJ whole genome shotgun (WGS) entry which is preliminary data.</text>
</comment>
<dbReference type="InterPro" id="IPR009075">
    <property type="entry name" value="AcylCo_DH/oxidase_C"/>
</dbReference>
<keyword evidence="3 5" id="KW-0285">Flavoprotein</keyword>
<dbReference type="PANTHER" id="PTHR43188:SF1">
    <property type="entry name" value="ACYL-COA DEHYDROGENASE"/>
    <property type="match status" value="1"/>
</dbReference>
<evidence type="ECO:0000256" key="5">
    <source>
        <dbReference type="RuleBase" id="RU362125"/>
    </source>
</evidence>
<dbReference type="InterPro" id="IPR045008">
    <property type="entry name" value="ACX4-like"/>
</dbReference>
<evidence type="ECO:0000259" key="8">
    <source>
        <dbReference type="Pfam" id="PF02771"/>
    </source>
</evidence>
<keyword evidence="4 5" id="KW-0274">FAD</keyword>
<dbReference type="PANTHER" id="PTHR43188">
    <property type="entry name" value="ACYL-COENZYME A OXIDASE"/>
    <property type="match status" value="1"/>
</dbReference>
<dbReference type="InterPro" id="IPR036250">
    <property type="entry name" value="AcylCo_DH-like_C"/>
</dbReference>
<dbReference type="GO" id="GO:0003995">
    <property type="term" value="F:acyl-CoA dehydrogenase activity"/>
    <property type="evidence" value="ECO:0007669"/>
    <property type="project" value="InterPro"/>
</dbReference>
<protein>
    <submittedName>
        <fullName evidence="9">Acyl-CoA dehydrogenase family protein</fullName>
    </submittedName>
</protein>
<dbReference type="Pfam" id="PF00441">
    <property type="entry name" value="Acyl-CoA_dh_1"/>
    <property type="match status" value="1"/>
</dbReference>
<sequence>MTTTDSRTRSLTDVDVLEYHRLLTPEQQEKLTEIRAALAEIVTPHVAEAWSRDEFPHEIARRVGELGYNHIGGTTEDPLFRGHLMAELARADISLSVYFALHNDLVGATLEALGSEEQKQTWLPGLYAMEYTGCFALTEPEHGSDVAGGMATTARREGDEWVINGAKRWIGNGTMSRIAIVWARDEEDDQVKGFIVETDTPGYEATKIEHKTAVKIVQNADITFTDVRIPAGNKLEKADTFADTNVILLGSRNGLGWQAAGAQQGILDAARRYALERTQFGRPIAGHQLVQSLLVQIAANLAATLGMAHRAVQLEAAGEVSMTQASLVKLKTSQMCRESAALGRQMMGGNGILADVGLGRFFCDVEAIFTYEGTYEVNSLIVGRGLTGHSAFL</sequence>
<dbReference type="GO" id="GO:0050660">
    <property type="term" value="F:flavin adenine dinucleotide binding"/>
    <property type="evidence" value="ECO:0007669"/>
    <property type="project" value="InterPro"/>
</dbReference>
<dbReference type="InterPro" id="IPR046373">
    <property type="entry name" value="Acyl-CoA_Oxase/DH_mid-dom_sf"/>
</dbReference>
<organism evidence="9 10">
    <name type="scientific">Micrococcus luteus</name>
    <name type="common">Micrococcus lysodeikticus</name>
    <dbReference type="NCBI Taxonomy" id="1270"/>
    <lineage>
        <taxon>Bacteria</taxon>
        <taxon>Bacillati</taxon>
        <taxon>Actinomycetota</taxon>
        <taxon>Actinomycetes</taxon>
        <taxon>Micrococcales</taxon>
        <taxon>Micrococcaceae</taxon>
        <taxon>Micrococcus</taxon>
    </lineage>
</organism>
<feature type="domain" description="Acyl-CoA dehydrogenase/oxidase C-terminal" evidence="6">
    <location>
        <begin position="249"/>
        <end position="386"/>
    </location>
</feature>
<reference evidence="9" key="1">
    <citation type="submission" date="2023-06" db="EMBL/GenBank/DDBJ databases">
        <title>lsaBGC provides a comprehensive framework for evolutionary analysis of biosynthetic gene clusters within focal taxa.</title>
        <authorList>
            <person name="Salamzade R."/>
            <person name="Sandstrom S."/>
            <person name="Kalan L.R."/>
        </authorList>
    </citation>
    <scope>NUCLEOTIDE SEQUENCE</scope>
    <source>
        <strain evidence="9">P3-SID899</strain>
    </source>
</reference>
<dbReference type="SUPFAM" id="SSF47203">
    <property type="entry name" value="Acyl-CoA dehydrogenase C-terminal domain-like"/>
    <property type="match status" value="1"/>
</dbReference>
<evidence type="ECO:0000256" key="3">
    <source>
        <dbReference type="ARBA" id="ARBA00022630"/>
    </source>
</evidence>
<gene>
    <name evidence="9" type="ORF">M3A82_007015</name>
</gene>
<dbReference type="RefSeq" id="WP_020623934.1">
    <property type="nucleotide sequence ID" value="NZ_CP176570.1"/>
</dbReference>
<evidence type="ECO:0000256" key="4">
    <source>
        <dbReference type="ARBA" id="ARBA00022827"/>
    </source>
</evidence>
<dbReference type="Pfam" id="PF02771">
    <property type="entry name" value="Acyl-CoA_dh_N"/>
    <property type="match status" value="1"/>
</dbReference>
<evidence type="ECO:0000259" key="6">
    <source>
        <dbReference type="Pfam" id="PF00441"/>
    </source>
</evidence>
<evidence type="ECO:0000313" key="10">
    <source>
        <dbReference type="Proteomes" id="UP001205867"/>
    </source>
</evidence>
<comment type="similarity">
    <text evidence="2 5">Belongs to the acyl-CoA dehydrogenase family.</text>
</comment>